<dbReference type="InterPro" id="IPR001611">
    <property type="entry name" value="Leu-rich_rpt"/>
</dbReference>
<evidence type="ECO:0000256" key="2">
    <source>
        <dbReference type="ARBA" id="ARBA00009592"/>
    </source>
</evidence>
<dbReference type="GO" id="GO:0051606">
    <property type="term" value="P:detection of stimulus"/>
    <property type="evidence" value="ECO:0007669"/>
    <property type="project" value="UniProtKB-ARBA"/>
</dbReference>
<organism evidence="16 17">
    <name type="scientific">Lactuca saligna</name>
    <name type="common">Willowleaf lettuce</name>
    <dbReference type="NCBI Taxonomy" id="75948"/>
    <lineage>
        <taxon>Eukaryota</taxon>
        <taxon>Viridiplantae</taxon>
        <taxon>Streptophyta</taxon>
        <taxon>Embryophyta</taxon>
        <taxon>Tracheophyta</taxon>
        <taxon>Spermatophyta</taxon>
        <taxon>Magnoliopsida</taxon>
        <taxon>eudicotyledons</taxon>
        <taxon>Gunneridae</taxon>
        <taxon>Pentapetalae</taxon>
        <taxon>asterids</taxon>
        <taxon>campanulids</taxon>
        <taxon>Asterales</taxon>
        <taxon>Asteraceae</taxon>
        <taxon>Cichorioideae</taxon>
        <taxon>Cichorieae</taxon>
        <taxon>Lactucinae</taxon>
        <taxon>Lactuca</taxon>
    </lineage>
</organism>
<dbReference type="GO" id="GO:0006952">
    <property type="term" value="P:defense response"/>
    <property type="evidence" value="ECO:0007669"/>
    <property type="project" value="UniProtKB-ARBA"/>
</dbReference>
<gene>
    <name evidence="16" type="ORF">LSALG_LOCUS16799</name>
</gene>
<name>A0AA36DZY6_LACSI</name>
<evidence type="ECO:0000313" key="17">
    <source>
        <dbReference type="Proteomes" id="UP001177003"/>
    </source>
</evidence>
<dbReference type="PANTHER" id="PTHR48063">
    <property type="entry name" value="LRR RECEPTOR-LIKE KINASE"/>
    <property type="match status" value="1"/>
</dbReference>
<evidence type="ECO:0000256" key="1">
    <source>
        <dbReference type="ARBA" id="ARBA00004251"/>
    </source>
</evidence>
<keyword evidence="6 13" id="KW-0732">Signal</keyword>
<evidence type="ECO:0000256" key="9">
    <source>
        <dbReference type="ARBA" id="ARBA00023136"/>
    </source>
</evidence>
<sequence length="1064" mass="119219">MGNEWGLGLHIIFLSIFLSATTYTCLGVRNKSAVCSERERLALLKFKESVQDDFGMLSSWVGNDCCRWGRIKCDSVTGNVESLHLRGDSEAEFLFKKFYLIGNEVSSSLAELRHLKYLDMSWNIFQGKIPKFIGSLKQLTYLNLSNAHFQGMIPHHIGNLSKLEVLDLSSNQELMVDDMAWTSGLSSLKHLDLSFLNLIQAKHADMVLYMIPSLKELSLQACQLYFSDLGQSLNSSRMLPNIEHLDLAHNYFKGPLPDVFQNMTSLASLDLSGFDFSLAWSFADLLNMIPSLSELYLRNCGLHNTHLSSHHLNFSTLSNIQHLDLSGNWIGGIFPSDLTNMSSLRVLDLWGNMLNSSVPIMPNLLELDLSYNKFKQIEHVRIWGQCYLKKLSVAFNPFDAQVIESQKNISECPDYAMEMLNLFNSLHGIIPESLGRSANLRELDLSFCRLKGPIPECVTRLRFLEVLDLSHNQLTGPIPTFLGRLSNLHLSFNRLNGPIPESLGRHFSLQAISLSSNRLNRTIPVSVSQLPKLHSLDISYNFLEGVVSEAHFANISMLKYLDISSNNGLTFKVSHGWIPPFQLVSFSSCNIGSKFPQWLQNQRMLVELTLSNASISGPLPTWLRKMPFKFLDLSQNKLIGPLTNLPSAGKFDVSGSGFYPGLFLQDNLFNGSIPRSLCQRTDLHLLDLSKNRLTGKIPKCLANLQKLEGMKLSSNKLSGVIAKSIVLFSSSLLGLKLNDNMFSGELPEEWGNLKGLMVLDFGDNNFFGKIPKQIGEKLPQLMVLRLRGNNFIGVIPPFVCNISELQILDVAFNNLTVTIPRCLGGLSAMVYSNLKWSLTSLDAGYENVNQVLKGVDREYTKSWQIMFNMDLSSNKLVGGIPVELTALSMLMGLNLSNNHLSGRIPYNIGNMMKLESLDFSKNELIGIIPPSMATLTFLSWLNLSHNNLFGQIPTGNQLQTLDDPSIYVGNKDLCGAPLPKNCSSHEDPTMDKMKNEATDGPMKVWFYVDIMCGFATGFWGVIGVLLFKKQWRQKLFMIAEETIDKIYVAVVVRVAKMRRGREAL</sequence>
<dbReference type="FunFam" id="3.80.10.10:FF:001678">
    <property type="entry name" value="Calmodulin-binding receptor kinase CaMRLK"/>
    <property type="match status" value="1"/>
</dbReference>
<feature type="domain" description="Leucine-rich repeat-containing N-terminal plant-type" evidence="14">
    <location>
        <begin position="38"/>
        <end position="74"/>
    </location>
</feature>
<evidence type="ECO:0000256" key="4">
    <source>
        <dbReference type="ARBA" id="ARBA00022614"/>
    </source>
</evidence>
<feature type="domain" description="Disease resistance R13L4/SHOC-2-like LRR" evidence="15">
    <location>
        <begin position="424"/>
        <end position="609"/>
    </location>
</feature>
<feature type="signal peptide" evidence="13">
    <location>
        <begin position="1"/>
        <end position="27"/>
    </location>
</feature>
<comment type="subcellular location">
    <subcellularLocation>
        <location evidence="1">Cell membrane</location>
        <topology evidence="1">Single-pass type I membrane protein</topology>
    </subcellularLocation>
</comment>
<evidence type="ECO:0000256" key="3">
    <source>
        <dbReference type="ARBA" id="ARBA00022475"/>
    </source>
</evidence>
<evidence type="ECO:0000256" key="7">
    <source>
        <dbReference type="ARBA" id="ARBA00022737"/>
    </source>
</evidence>
<dbReference type="InterPro" id="IPR046956">
    <property type="entry name" value="RLP23-like"/>
</dbReference>
<dbReference type="SUPFAM" id="SSF52058">
    <property type="entry name" value="L domain-like"/>
    <property type="match status" value="3"/>
</dbReference>
<keyword evidence="4" id="KW-0433">Leucine-rich repeat</keyword>
<dbReference type="InterPro" id="IPR055414">
    <property type="entry name" value="LRR_R13L4/SHOC2-like"/>
</dbReference>
<keyword evidence="10" id="KW-0675">Receptor</keyword>
<dbReference type="AlphaFoldDB" id="A0AA36DZY6"/>
<dbReference type="Proteomes" id="UP001177003">
    <property type="component" value="Chromosome 3"/>
</dbReference>
<dbReference type="PANTHER" id="PTHR48063:SF106">
    <property type="entry name" value="LEUCINE-RICH REPEAT DOMAIN, L DOMAIN-LIKE PROTEIN-RELATED"/>
    <property type="match status" value="1"/>
</dbReference>
<evidence type="ECO:0000256" key="5">
    <source>
        <dbReference type="ARBA" id="ARBA00022692"/>
    </source>
</evidence>
<keyword evidence="11" id="KW-0325">Glycoprotein</keyword>
<evidence type="ECO:0000313" key="16">
    <source>
        <dbReference type="EMBL" id="CAI9276837.1"/>
    </source>
</evidence>
<protein>
    <recommendedName>
        <fullName evidence="18">Leucine-rich repeat-containing N-terminal plant-type domain-containing protein</fullName>
    </recommendedName>
</protein>
<reference evidence="16" key="1">
    <citation type="submission" date="2023-04" db="EMBL/GenBank/DDBJ databases">
        <authorList>
            <person name="Vijverberg K."/>
            <person name="Xiong W."/>
            <person name="Schranz E."/>
        </authorList>
    </citation>
    <scope>NUCLEOTIDE SEQUENCE</scope>
</reference>
<proteinExistence type="inferred from homology"/>
<dbReference type="EMBL" id="OX465079">
    <property type="protein sequence ID" value="CAI9276837.1"/>
    <property type="molecule type" value="Genomic_DNA"/>
</dbReference>
<dbReference type="SMART" id="SM00369">
    <property type="entry name" value="LRR_TYP"/>
    <property type="match status" value="9"/>
</dbReference>
<evidence type="ECO:0000256" key="11">
    <source>
        <dbReference type="ARBA" id="ARBA00023180"/>
    </source>
</evidence>
<accession>A0AA36DZY6</accession>
<dbReference type="Gene3D" id="3.80.10.10">
    <property type="entry name" value="Ribonuclease Inhibitor"/>
    <property type="match status" value="6"/>
</dbReference>
<dbReference type="Pfam" id="PF13855">
    <property type="entry name" value="LRR_8"/>
    <property type="match status" value="1"/>
</dbReference>
<dbReference type="GO" id="GO:0051707">
    <property type="term" value="P:response to other organism"/>
    <property type="evidence" value="ECO:0007669"/>
    <property type="project" value="UniProtKB-ARBA"/>
</dbReference>
<dbReference type="Pfam" id="PF08263">
    <property type="entry name" value="LRRNT_2"/>
    <property type="match status" value="1"/>
</dbReference>
<evidence type="ECO:0000256" key="12">
    <source>
        <dbReference type="SAM" id="Phobius"/>
    </source>
</evidence>
<dbReference type="InterPro" id="IPR003591">
    <property type="entry name" value="Leu-rich_rpt_typical-subtyp"/>
</dbReference>
<keyword evidence="3" id="KW-1003">Cell membrane</keyword>
<keyword evidence="7" id="KW-0677">Repeat</keyword>
<dbReference type="Pfam" id="PF00560">
    <property type="entry name" value="LRR_1"/>
    <property type="match status" value="7"/>
</dbReference>
<keyword evidence="5 12" id="KW-0812">Transmembrane</keyword>
<dbReference type="PROSITE" id="PS51450">
    <property type="entry name" value="LRR"/>
    <property type="match status" value="1"/>
</dbReference>
<dbReference type="GO" id="GO:0005886">
    <property type="term" value="C:plasma membrane"/>
    <property type="evidence" value="ECO:0007669"/>
    <property type="project" value="UniProtKB-SubCell"/>
</dbReference>
<dbReference type="InterPro" id="IPR032675">
    <property type="entry name" value="LRR_dom_sf"/>
</dbReference>
<evidence type="ECO:0000256" key="10">
    <source>
        <dbReference type="ARBA" id="ARBA00023170"/>
    </source>
</evidence>
<keyword evidence="17" id="KW-1185">Reference proteome</keyword>
<evidence type="ECO:0000256" key="13">
    <source>
        <dbReference type="SAM" id="SignalP"/>
    </source>
</evidence>
<dbReference type="Pfam" id="PF23598">
    <property type="entry name" value="LRR_14"/>
    <property type="match status" value="1"/>
</dbReference>
<keyword evidence="9 12" id="KW-0472">Membrane</keyword>
<evidence type="ECO:0000259" key="14">
    <source>
        <dbReference type="Pfam" id="PF08263"/>
    </source>
</evidence>
<dbReference type="InterPro" id="IPR013210">
    <property type="entry name" value="LRR_N_plant-typ"/>
</dbReference>
<dbReference type="FunFam" id="3.80.10.10:FF:000470">
    <property type="entry name" value="LRR receptor-like serine/threonine-protein kinase RPK2"/>
    <property type="match status" value="1"/>
</dbReference>
<evidence type="ECO:0000256" key="6">
    <source>
        <dbReference type="ARBA" id="ARBA00022729"/>
    </source>
</evidence>
<comment type="similarity">
    <text evidence="2">Belongs to the RLP family.</text>
</comment>
<feature type="chain" id="PRO_5041277570" description="Leucine-rich repeat-containing N-terminal plant-type domain-containing protein" evidence="13">
    <location>
        <begin position="28"/>
        <end position="1064"/>
    </location>
</feature>
<keyword evidence="8 12" id="KW-1133">Transmembrane helix</keyword>
<evidence type="ECO:0000259" key="15">
    <source>
        <dbReference type="Pfam" id="PF23598"/>
    </source>
</evidence>
<evidence type="ECO:0000256" key="8">
    <source>
        <dbReference type="ARBA" id="ARBA00022989"/>
    </source>
</evidence>
<dbReference type="FunFam" id="3.80.10.10:FF:000111">
    <property type="entry name" value="LRR receptor-like serine/threonine-protein kinase ERECTA"/>
    <property type="match status" value="1"/>
</dbReference>
<dbReference type="FunFam" id="3.80.10.10:FF:000095">
    <property type="entry name" value="LRR receptor-like serine/threonine-protein kinase GSO1"/>
    <property type="match status" value="1"/>
</dbReference>
<feature type="transmembrane region" description="Helical" evidence="12">
    <location>
        <begin position="1004"/>
        <end position="1027"/>
    </location>
</feature>
<evidence type="ECO:0008006" key="18">
    <source>
        <dbReference type="Google" id="ProtNLM"/>
    </source>
</evidence>